<name>A0A7C9KBM4_9PROT</name>
<proteinExistence type="predicted"/>
<keyword evidence="1" id="KW-0472">Membrane</keyword>
<comment type="caution">
    <text evidence="2">The sequence shown here is derived from an EMBL/GenBank/DDBJ whole genome shotgun (WGS) entry which is preliminary data.</text>
</comment>
<dbReference type="EMBL" id="JAAFGW010000130">
    <property type="protein sequence ID" value="NDP48552.1"/>
    <property type="molecule type" value="Genomic_DNA"/>
</dbReference>
<evidence type="ECO:0000313" key="2">
    <source>
        <dbReference type="EMBL" id="NDP48552.1"/>
    </source>
</evidence>
<evidence type="ECO:0000256" key="1">
    <source>
        <dbReference type="SAM" id="Phobius"/>
    </source>
</evidence>
<feature type="non-terminal residue" evidence="2">
    <location>
        <position position="326"/>
    </location>
</feature>
<feature type="transmembrane region" description="Helical" evidence="1">
    <location>
        <begin position="12"/>
        <end position="33"/>
    </location>
</feature>
<keyword evidence="1" id="KW-0812">Transmembrane</keyword>
<dbReference type="Proteomes" id="UP000483432">
    <property type="component" value="Unassembled WGS sequence"/>
</dbReference>
<evidence type="ECO:0000313" key="3">
    <source>
        <dbReference type="Proteomes" id="UP000483432"/>
    </source>
</evidence>
<organism evidence="2 3">
    <name type="scientific">Sulfuriferula multivorans</name>
    <dbReference type="NCBI Taxonomy" id="1559896"/>
    <lineage>
        <taxon>Bacteria</taxon>
        <taxon>Pseudomonadati</taxon>
        <taxon>Pseudomonadota</taxon>
        <taxon>Betaproteobacteria</taxon>
        <taxon>Nitrosomonadales</taxon>
        <taxon>Sulfuricellaceae</taxon>
        <taxon>Sulfuriferula</taxon>
    </lineage>
</organism>
<accession>A0A7C9KBM4</accession>
<gene>
    <name evidence="2" type="ORF">GZ085_09235</name>
</gene>
<feature type="transmembrane region" description="Helical" evidence="1">
    <location>
        <begin position="237"/>
        <end position="255"/>
    </location>
</feature>
<keyword evidence="1" id="KW-1133">Transmembrane helix</keyword>
<reference evidence="2 3" key="1">
    <citation type="submission" date="2019-09" db="EMBL/GenBank/DDBJ databases">
        <title>H2 Metabolism Revealed by Metagenomic Analysis in Subglacial Sediment of East Antarctica.</title>
        <authorList>
            <person name="Yang Z."/>
            <person name="Zhang Y."/>
            <person name="Lv Y."/>
            <person name="Yan W."/>
            <person name="Xiao X."/>
            <person name="Sun B."/>
            <person name="Ma H."/>
        </authorList>
    </citation>
    <scope>NUCLEOTIDE SEQUENCE [LARGE SCALE GENOMIC DNA]</scope>
    <source>
        <strain evidence="2">Bin2_2</strain>
    </source>
</reference>
<sequence>MKWYAPVSIKQIAFGFIGSLLAMMVLIAGFAAYQTHNVTQSLSQANHEAARAELAAAVERLLRRTENQAEKLSHWDETRQQLVLPEYYAYWRDQRVYESGMLPSRFTRTVLYTASGKLLAPSPREHRFPADFPAKVVPHEPSNWLAKDDGAIAMYQSFPVYSDEGRQTLLGVGLLRLDFLPELLRQVDFRFVDKDSVGLVLQTNESIPASKLLSQLSFSARSDPDQSRFQTILSRTMLALFVLLTAASLVGYFIYNRLLERPLGWLSQEIDAMQHEHTSHPLARARPMRIAELENIRRSLYNYQLQLRDLHGSLENQNREFHSQAR</sequence>
<dbReference type="AlphaFoldDB" id="A0A7C9KBM4"/>
<protein>
    <submittedName>
        <fullName evidence="2">GGDEF-domain containing protein</fullName>
    </submittedName>
</protein>